<evidence type="ECO:0000256" key="1">
    <source>
        <dbReference type="SAM" id="Phobius"/>
    </source>
</evidence>
<name>A0A0D2HWX8_9BACT</name>
<dbReference type="AlphaFoldDB" id="A0A0D2HWX8"/>
<protein>
    <recommendedName>
        <fullName evidence="2">DUF1468 domain-containing protein</fullName>
    </recommendedName>
</protein>
<dbReference type="EMBL" id="AZAC01000008">
    <property type="protein sequence ID" value="KIX14873.1"/>
    <property type="molecule type" value="Genomic_DNA"/>
</dbReference>
<accession>A0A0D2HWX8</accession>
<keyword evidence="1" id="KW-0812">Transmembrane</keyword>
<keyword evidence="1" id="KW-1133">Transmembrane helix</keyword>
<dbReference type="InterPro" id="IPR009936">
    <property type="entry name" value="DUF1468"/>
</dbReference>
<dbReference type="InParanoid" id="A0A0D2HWX8"/>
<dbReference type="STRING" id="1429043.X474_06925"/>
<dbReference type="Pfam" id="PF07331">
    <property type="entry name" value="TctB"/>
    <property type="match status" value="1"/>
</dbReference>
<feature type="transmembrane region" description="Helical" evidence="1">
    <location>
        <begin position="81"/>
        <end position="98"/>
    </location>
</feature>
<dbReference type="Proteomes" id="UP000032233">
    <property type="component" value="Unassembled WGS sequence"/>
</dbReference>
<organism evidence="3 4">
    <name type="scientific">Dethiosulfatarculus sandiegensis</name>
    <dbReference type="NCBI Taxonomy" id="1429043"/>
    <lineage>
        <taxon>Bacteria</taxon>
        <taxon>Pseudomonadati</taxon>
        <taxon>Thermodesulfobacteriota</taxon>
        <taxon>Desulfarculia</taxon>
        <taxon>Desulfarculales</taxon>
        <taxon>Desulfarculaceae</taxon>
        <taxon>Dethiosulfatarculus</taxon>
    </lineage>
</organism>
<feature type="transmembrane region" description="Helical" evidence="1">
    <location>
        <begin position="42"/>
        <end position="60"/>
    </location>
</feature>
<gene>
    <name evidence="3" type="ORF">X474_06925</name>
</gene>
<reference evidence="3 4" key="1">
    <citation type="submission" date="2013-11" db="EMBL/GenBank/DDBJ databases">
        <title>Metagenomic analysis of a methanogenic consortium involved in long chain n-alkane degradation.</title>
        <authorList>
            <person name="Davidova I.A."/>
            <person name="Callaghan A.V."/>
            <person name="Wawrik B."/>
            <person name="Pruitt S."/>
            <person name="Marks C."/>
            <person name="Duncan K.E."/>
            <person name="Suflita J.M."/>
        </authorList>
    </citation>
    <scope>NUCLEOTIDE SEQUENCE [LARGE SCALE GENOMIC DNA]</scope>
    <source>
        <strain evidence="3 4">SPR</strain>
    </source>
</reference>
<feature type="transmembrane region" description="Helical" evidence="1">
    <location>
        <begin position="128"/>
        <end position="152"/>
    </location>
</feature>
<feature type="domain" description="DUF1468" evidence="2">
    <location>
        <begin position="12"/>
        <end position="155"/>
    </location>
</feature>
<evidence type="ECO:0000313" key="4">
    <source>
        <dbReference type="Proteomes" id="UP000032233"/>
    </source>
</evidence>
<comment type="caution">
    <text evidence="3">The sequence shown here is derived from an EMBL/GenBank/DDBJ whole genome shotgun (WGS) entry which is preliminary data.</text>
</comment>
<dbReference type="RefSeq" id="WP_044347510.1">
    <property type="nucleotide sequence ID" value="NZ_AZAC01000008.1"/>
</dbReference>
<evidence type="ECO:0000259" key="2">
    <source>
        <dbReference type="Pfam" id="PF07331"/>
    </source>
</evidence>
<keyword evidence="4" id="KW-1185">Reference proteome</keyword>
<proteinExistence type="predicted"/>
<keyword evidence="1" id="KW-0472">Membrane</keyword>
<sequence>MTMFSRDSIVTCGFCLAIGGVILQQCHGFPETSGQGFGSGPAFYPEVLAWLLMGLGLLSLRAKPGQADDCAPAQKKPARPRYGLVALILGLSVAYIFIQDLLGFFPAAAILVLAMAWAVTPPKSPARILAYLVYTAGLLLVVYLVFELFVGIQLPCSSVWA</sequence>
<evidence type="ECO:0000313" key="3">
    <source>
        <dbReference type="EMBL" id="KIX14873.1"/>
    </source>
</evidence>
<feature type="transmembrane region" description="Helical" evidence="1">
    <location>
        <begin position="104"/>
        <end position="121"/>
    </location>
</feature>